<protein>
    <submittedName>
        <fullName evidence="2">Uncharacterized protein</fullName>
    </submittedName>
</protein>
<gene>
    <name evidence="2" type="ORF">G443_003741</name>
</gene>
<dbReference type="EMBL" id="AUBJ02000001">
    <property type="protein sequence ID" value="MCP2333471.1"/>
    <property type="molecule type" value="Genomic_DNA"/>
</dbReference>
<sequence length="102" mass="10010">MAAGYGTDTEAMSRAARGIESAADDAESVLEDTGPAQASGFGVVHVDPPQPYAEGVGVLAESGAAFVGVLRAFAMNISASAEGYAADDAANTSTVTNAGGNL</sequence>
<feature type="region of interest" description="Disordered" evidence="1">
    <location>
        <begin position="1"/>
        <end position="42"/>
    </location>
</feature>
<organism evidence="2 3">
    <name type="scientific">Actinoalloteichus caeruleus DSM 43889</name>
    <dbReference type="NCBI Taxonomy" id="1120930"/>
    <lineage>
        <taxon>Bacteria</taxon>
        <taxon>Bacillati</taxon>
        <taxon>Actinomycetota</taxon>
        <taxon>Actinomycetes</taxon>
        <taxon>Pseudonocardiales</taxon>
        <taxon>Pseudonocardiaceae</taxon>
        <taxon>Actinoalloteichus</taxon>
        <taxon>Actinoalloteichus cyanogriseus</taxon>
    </lineage>
</organism>
<evidence type="ECO:0000313" key="3">
    <source>
        <dbReference type="Proteomes" id="UP000791080"/>
    </source>
</evidence>
<reference evidence="2 3" key="1">
    <citation type="submission" date="2022-06" db="EMBL/GenBank/DDBJ databases">
        <title>Genomic Encyclopedia of Type Strains, Phase I: the one thousand microbial genomes (KMG-I) project.</title>
        <authorList>
            <person name="Kyrpides N."/>
        </authorList>
    </citation>
    <scope>NUCLEOTIDE SEQUENCE [LARGE SCALE GENOMIC DNA]</scope>
    <source>
        <strain evidence="2 3">DSM 43889</strain>
    </source>
</reference>
<keyword evidence="3" id="KW-1185">Reference proteome</keyword>
<comment type="caution">
    <text evidence="2">The sequence shown here is derived from an EMBL/GenBank/DDBJ whole genome shotgun (WGS) entry which is preliminary data.</text>
</comment>
<evidence type="ECO:0000313" key="2">
    <source>
        <dbReference type="EMBL" id="MCP2333471.1"/>
    </source>
</evidence>
<proteinExistence type="predicted"/>
<evidence type="ECO:0000256" key="1">
    <source>
        <dbReference type="SAM" id="MobiDB-lite"/>
    </source>
</evidence>
<name>A0ABT1JLS8_ACTCY</name>
<dbReference type="Proteomes" id="UP000791080">
    <property type="component" value="Unassembled WGS sequence"/>
</dbReference>
<accession>A0ABT1JLS8</accession>